<feature type="region of interest" description="Disordered" evidence="1">
    <location>
        <begin position="37"/>
        <end position="87"/>
    </location>
</feature>
<dbReference type="GO" id="GO:0007064">
    <property type="term" value="P:mitotic sister chromatid cohesion"/>
    <property type="evidence" value="ECO:0007669"/>
    <property type="project" value="TreeGrafter"/>
</dbReference>
<feature type="region of interest" description="Disordered" evidence="1">
    <location>
        <begin position="225"/>
        <end position="272"/>
    </location>
</feature>
<feature type="region of interest" description="Disordered" evidence="1">
    <location>
        <begin position="426"/>
        <end position="459"/>
    </location>
</feature>
<gene>
    <name evidence="2" type="ORF">PACLA_8A021529</name>
</gene>
<dbReference type="PANTHER" id="PTHR45884:SF2">
    <property type="entry name" value="N-ACETYLTRANSFERASE ECO"/>
    <property type="match status" value="1"/>
</dbReference>
<evidence type="ECO:0000313" key="3">
    <source>
        <dbReference type="Proteomes" id="UP001152795"/>
    </source>
</evidence>
<comment type="caution">
    <text evidence="2">The sequence shown here is derived from an EMBL/GenBank/DDBJ whole genome shotgun (WGS) entry which is preliminary data.</text>
</comment>
<protein>
    <submittedName>
        <fullName evidence="2">Uncharacterized protein</fullName>
    </submittedName>
</protein>
<feature type="region of interest" description="Disordered" evidence="1">
    <location>
        <begin position="1"/>
        <end position="20"/>
    </location>
</feature>
<accession>A0A7D9LBR3</accession>
<evidence type="ECO:0000313" key="2">
    <source>
        <dbReference type="EMBL" id="CAB4030577.1"/>
    </source>
</evidence>
<reference evidence="2" key="1">
    <citation type="submission" date="2020-04" db="EMBL/GenBank/DDBJ databases">
        <authorList>
            <person name="Alioto T."/>
            <person name="Alioto T."/>
            <person name="Gomez Garrido J."/>
        </authorList>
    </citation>
    <scope>NUCLEOTIDE SEQUENCE</scope>
    <source>
        <strain evidence="2">A484AB</strain>
    </source>
</reference>
<feature type="compositionally biased region" description="Basic and acidic residues" evidence="1">
    <location>
        <begin position="229"/>
        <end position="241"/>
    </location>
</feature>
<dbReference type="AlphaFoldDB" id="A0A7D9LBR3"/>
<sequence length="603" mass="67058">MSDGDIEPSHDKTGIKTSTFYNQKKLKIFPKLINPRTELTNAKGRPSQAINKSTTACNKRTQKSQKNITKKSPMSNKGSGKKHKTNAVVSERLANCKAGDITDLQIGKRPLGKTDSEDSEQGREFKKLKLDLNKNFECEDKCPSQRELCTKRELENEQGFGKQITRTEEINSVNGSNDNGLAIDEREATETSMNYENDIILIHSSDNESSLDTTLNSSLNVNDKAFTTDQRKPSHATKESENDVFGSPLLFNSSQNSLKEPAQNNTDFNSSQNIKDKAFTTNQREPFNTTNGLENDTFAGTLSSSCESVKILKQSTQSNKKLRRSPRKKLGSLDAFVFVENTRTSKMNEKLKDSGFHEPFRILGELSSQEDLNCSSVDTSPLLSSQSSTSTGYSGSSKSKSISPESQSSIMKYFTPLRKSSSVVVLKSNNVSPTSDKKGKRQMKGRKVTSPSGSPVSNKKEQMFLDLGQKNFGHITCPTCNMVYTSAQPEDEAYHVKFHHTVVSGLRFKGWKTERVVEHFDDGRVIVVLPQDPPSHLKKVSSVRTVVDDELGFSSETSMRMQDSKTYMFVADKKVVGCVVAVVIQEVSQICFNFPLQSDRNSL</sequence>
<dbReference type="Proteomes" id="UP001152795">
    <property type="component" value="Unassembled WGS sequence"/>
</dbReference>
<evidence type="ECO:0000256" key="1">
    <source>
        <dbReference type="SAM" id="MobiDB-lite"/>
    </source>
</evidence>
<feature type="compositionally biased region" description="Polar residues" evidence="1">
    <location>
        <begin position="48"/>
        <end position="78"/>
    </location>
</feature>
<dbReference type="InterPro" id="IPR028005">
    <property type="entry name" value="AcTrfase_ESCO_Znf_dom"/>
</dbReference>
<proteinExistence type="predicted"/>
<dbReference type="Pfam" id="PF13878">
    <property type="entry name" value="zf-C2H2_3"/>
    <property type="match status" value="1"/>
</dbReference>
<feature type="region of interest" description="Disordered" evidence="1">
    <location>
        <begin position="377"/>
        <end position="405"/>
    </location>
</feature>
<dbReference type="GO" id="GO:0000785">
    <property type="term" value="C:chromatin"/>
    <property type="evidence" value="ECO:0007669"/>
    <property type="project" value="TreeGrafter"/>
</dbReference>
<dbReference type="PANTHER" id="PTHR45884">
    <property type="entry name" value="N-ACETYLTRANSFERASE ECO"/>
    <property type="match status" value="1"/>
</dbReference>
<dbReference type="GO" id="GO:0061733">
    <property type="term" value="F:protein-lysine-acetyltransferase activity"/>
    <property type="evidence" value="ECO:0007669"/>
    <property type="project" value="TreeGrafter"/>
</dbReference>
<feature type="compositionally biased region" description="Polar residues" evidence="1">
    <location>
        <begin position="250"/>
        <end position="272"/>
    </location>
</feature>
<dbReference type="EMBL" id="CACRXK020016979">
    <property type="protein sequence ID" value="CAB4030577.1"/>
    <property type="molecule type" value="Genomic_DNA"/>
</dbReference>
<keyword evidence="3" id="KW-1185">Reference proteome</keyword>
<organism evidence="2 3">
    <name type="scientific">Paramuricea clavata</name>
    <name type="common">Red gorgonian</name>
    <name type="synonym">Violescent sea-whip</name>
    <dbReference type="NCBI Taxonomy" id="317549"/>
    <lineage>
        <taxon>Eukaryota</taxon>
        <taxon>Metazoa</taxon>
        <taxon>Cnidaria</taxon>
        <taxon>Anthozoa</taxon>
        <taxon>Octocorallia</taxon>
        <taxon>Malacalcyonacea</taxon>
        <taxon>Plexauridae</taxon>
        <taxon>Paramuricea</taxon>
    </lineage>
</organism>
<feature type="compositionally biased region" description="Basic residues" evidence="1">
    <location>
        <begin position="438"/>
        <end position="447"/>
    </location>
</feature>
<name>A0A7D9LBR3_PARCT</name>
<dbReference type="GO" id="GO:0005634">
    <property type="term" value="C:nucleus"/>
    <property type="evidence" value="ECO:0007669"/>
    <property type="project" value="TreeGrafter"/>
</dbReference>